<evidence type="ECO:0000259" key="3">
    <source>
        <dbReference type="Pfam" id="PF10671"/>
    </source>
</evidence>
<feature type="domain" description="Toxin co-regulated pilus biosynthesis protein Q C-terminal" evidence="3">
    <location>
        <begin position="85"/>
        <end position="161"/>
    </location>
</feature>
<protein>
    <submittedName>
        <fullName evidence="4">Putative pilus-related protein</fullName>
    </submittedName>
</protein>
<dbReference type="Pfam" id="PF10671">
    <property type="entry name" value="TcpQ"/>
    <property type="match status" value="1"/>
</dbReference>
<dbReference type="EMBL" id="LN899821">
    <property type="protein sequence ID" value="CUV19613.1"/>
    <property type="molecule type" value="Genomic_DNA"/>
</dbReference>
<name>A0A0S4UBL2_RALSL</name>
<reference evidence="4" key="1">
    <citation type="submission" date="2015-10" db="EMBL/GenBank/DDBJ databases">
        <authorList>
            <person name="Gilbert D.G."/>
        </authorList>
    </citation>
    <scope>NUCLEOTIDE SEQUENCE</scope>
    <source>
        <strain evidence="4">Phyl III-seqv23</strain>
    </source>
</reference>
<evidence type="ECO:0000313" key="4">
    <source>
        <dbReference type="EMBL" id="CUV19613.1"/>
    </source>
</evidence>
<accession>A0A0S4UBL2</accession>
<proteinExistence type="predicted"/>
<evidence type="ECO:0000256" key="1">
    <source>
        <dbReference type="SAM" id="MobiDB-lite"/>
    </source>
</evidence>
<feature type="chain" id="PRO_5006628651" evidence="2">
    <location>
        <begin position="20"/>
        <end position="167"/>
    </location>
</feature>
<organism evidence="4">
    <name type="scientific">Ralstonia solanacearum</name>
    <name type="common">Pseudomonas solanacearum</name>
    <dbReference type="NCBI Taxonomy" id="305"/>
    <lineage>
        <taxon>Bacteria</taxon>
        <taxon>Pseudomonadati</taxon>
        <taxon>Pseudomonadota</taxon>
        <taxon>Betaproteobacteria</taxon>
        <taxon>Burkholderiales</taxon>
        <taxon>Burkholderiaceae</taxon>
        <taxon>Ralstonia</taxon>
        <taxon>Ralstonia solanacearum species complex</taxon>
    </lineage>
</organism>
<feature type="signal peptide" evidence="2">
    <location>
        <begin position="1"/>
        <end position="19"/>
    </location>
</feature>
<sequence>MRMAVIAMAACTAVSAAHAASRTQSTDGDGWQPLGSGARKPSVVGQASRNAVTDSNTLVAAASALASSAPDPAVSVTPVSAARPFELVADESVEQQLLEWAKRAGWKVLWRVQDAWVVPGNKSYGDDFESAVQRVTEDLAANGTDVLGDSWRGNHTIIITQNGAAEQ</sequence>
<evidence type="ECO:0000256" key="2">
    <source>
        <dbReference type="SAM" id="SignalP"/>
    </source>
</evidence>
<dbReference type="InterPro" id="IPR018927">
    <property type="entry name" value="Pilus_synth_Q_C"/>
</dbReference>
<gene>
    <name evidence="4" type="ORF">PSS4_v1_1070046</name>
</gene>
<feature type="region of interest" description="Disordered" evidence="1">
    <location>
        <begin position="22"/>
        <end position="47"/>
    </location>
</feature>
<dbReference type="AlphaFoldDB" id="A0A0S4UBL2"/>
<keyword evidence="2" id="KW-0732">Signal</keyword>